<gene>
    <name evidence="1" type="ORF">B0T26DRAFT_657576</name>
</gene>
<dbReference type="GO" id="GO:0005506">
    <property type="term" value="F:iron ion binding"/>
    <property type="evidence" value="ECO:0007669"/>
    <property type="project" value="InterPro"/>
</dbReference>
<protein>
    <submittedName>
        <fullName evidence="1">Uncharacterized protein</fullName>
    </submittedName>
</protein>
<dbReference type="Proteomes" id="UP001172101">
    <property type="component" value="Unassembled WGS sequence"/>
</dbReference>
<dbReference type="GO" id="GO:0016705">
    <property type="term" value="F:oxidoreductase activity, acting on paired donors, with incorporation or reduction of molecular oxygen"/>
    <property type="evidence" value="ECO:0007669"/>
    <property type="project" value="InterPro"/>
</dbReference>
<dbReference type="Pfam" id="PF00067">
    <property type="entry name" value="p450"/>
    <property type="match status" value="1"/>
</dbReference>
<dbReference type="GO" id="GO:0020037">
    <property type="term" value="F:heme binding"/>
    <property type="evidence" value="ECO:0007669"/>
    <property type="project" value="InterPro"/>
</dbReference>
<dbReference type="EMBL" id="JAUIRO010000008">
    <property type="protein sequence ID" value="KAK0703179.1"/>
    <property type="molecule type" value="Genomic_DNA"/>
</dbReference>
<dbReference type="GeneID" id="85322066"/>
<keyword evidence="2" id="KW-1185">Reference proteome</keyword>
<dbReference type="Gene3D" id="1.10.630.10">
    <property type="entry name" value="Cytochrome P450"/>
    <property type="match status" value="1"/>
</dbReference>
<dbReference type="InterPro" id="IPR036396">
    <property type="entry name" value="Cyt_P450_sf"/>
</dbReference>
<organism evidence="1 2">
    <name type="scientific">Lasiosphaeria miniovina</name>
    <dbReference type="NCBI Taxonomy" id="1954250"/>
    <lineage>
        <taxon>Eukaryota</taxon>
        <taxon>Fungi</taxon>
        <taxon>Dikarya</taxon>
        <taxon>Ascomycota</taxon>
        <taxon>Pezizomycotina</taxon>
        <taxon>Sordariomycetes</taxon>
        <taxon>Sordariomycetidae</taxon>
        <taxon>Sordariales</taxon>
        <taxon>Lasiosphaeriaceae</taxon>
        <taxon>Lasiosphaeria</taxon>
    </lineage>
</organism>
<comment type="caution">
    <text evidence="1">The sequence shown here is derived from an EMBL/GenBank/DDBJ whole genome shotgun (WGS) entry which is preliminary data.</text>
</comment>
<sequence length="58" mass="6347">LPRLVPPDSPGVTIRGHIFPPGTVLSVPMYSVHHSADIWGPDAGEFRPGRWDALTPEF</sequence>
<evidence type="ECO:0000313" key="2">
    <source>
        <dbReference type="Proteomes" id="UP001172101"/>
    </source>
</evidence>
<proteinExistence type="predicted"/>
<accession>A0AA39ZTE7</accession>
<dbReference type="RefSeq" id="XP_060290038.1">
    <property type="nucleotide sequence ID" value="XM_060438796.1"/>
</dbReference>
<dbReference type="InterPro" id="IPR001128">
    <property type="entry name" value="Cyt_P450"/>
</dbReference>
<dbReference type="SUPFAM" id="SSF48264">
    <property type="entry name" value="Cytochrome P450"/>
    <property type="match status" value="1"/>
</dbReference>
<feature type="non-terminal residue" evidence="1">
    <location>
        <position position="1"/>
    </location>
</feature>
<dbReference type="GO" id="GO:0004497">
    <property type="term" value="F:monooxygenase activity"/>
    <property type="evidence" value="ECO:0007669"/>
    <property type="project" value="InterPro"/>
</dbReference>
<name>A0AA39ZTE7_9PEZI</name>
<dbReference type="AlphaFoldDB" id="A0AA39ZTE7"/>
<reference evidence="1" key="1">
    <citation type="submission" date="2023-06" db="EMBL/GenBank/DDBJ databases">
        <title>Genome-scale phylogeny and comparative genomics of the fungal order Sordariales.</title>
        <authorList>
            <consortium name="Lawrence Berkeley National Laboratory"/>
            <person name="Hensen N."/>
            <person name="Bonometti L."/>
            <person name="Westerberg I."/>
            <person name="Brannstrom I.O."/>
            <person name="Guillou S."/>
            <person name="Cros-Aarteil S."/>
            <person name="Calhoun S."/>
            <person name="Haridas S."/>
            <person name="Kuo A."/>
            <person name="Mondo S."/>
            <person name="Pangilinan J."/>
            <person name="Riley R."/>
            <person name="LaButti K."/>
            <person name="Andreopoulos B."/>
            <person name="Lipzen A."/>
            <person name="Chen C."/>
            <person name="Yanf M."/>
            <person name="Daum C."/>
            <person name="Ng V."/>
            <person name="Clum A."/>
            <person name="Steindorff A."/>
            <person name="Ohm R."/>
            <person name="Martin F."/>
            <person name="Silar P."/>
            <person name="Natvig D."/>
            <person name="Lalanne C."/>
            <person name="Gautier V."/>
            <person name="Ament-velasquez S.L."/>
            <person name="Kruys A."/>
            <person name="Hutchinson M.I."/>
            <person name="Powell A.J."/>
            <person name="Barry K."/>
            <person name="Miller A.N."/>
            <person name="Grigoriev I.V."/>
            <person name="Debuchy R."/>
            <person name="Gladieux P."/>
            <person name="Thoren M.H."/>
            <person name="Johannesson H."/>
        </authorList>
    </citation>
    <scope>NUCLEOTIDE SEQUENCE</scope>
    <source>
        <strain evidence="1">SMH2392-1A</strain>
    </source>
</reference>
<evidence type="ECO:0000313" key="1">
    <source>
        <dbReference type="EMBL" id="KAK0703179.1"/>
    </source>
</evidence>